<keyword evidence="1" id="KW-1133">Transmembrane helix</keyword>
<keyword evidence="1" id="KW-0472">Membrane</keyword>
<feature type="domain" description="Heterokaryon incompatibility" evidence="2">
    <location>
        <begin position="54"/>
        <end position="232"/>
    </location>
</feature>
<proteinExistence type="predicted"/>
<accession>A0AAN6Y8B7</accession>
<reference evidence="3" key="1">
    <citation type="journal article" date="2023" name="Mol. Phylogenet. Evol.">
        <title>Genome-scale phylogeny and comparative genomics of the fungal order Sordariales.</title>
        <authorList>
            <person name="Hensen N."/>
            <person name="Bonometti L."/>
            <person name="Westerberg I."/>
            <person name="Brannstrom I.O."/>
            <person name="Guillou S."/>
            <person name="Cros-Aarteil S."/>
            <person name="Calhoun S."/>
            <person name="Haridas S."/>
            <person name="Kuo A."/>
            <person name="Mondo S."/>
            <person name="Pangilinan J."/>
            <person name="Riley R."/>
            <person name="LaButti K."/>
            <person name="Andreopoulos B."/>
            <person name="Lipzen A."/>
            <person name="Chen C."/>
            <person name="Yan M."/>
            <person name="Daum C."/>
            <person name="Ng V."/>
            <person name="Clum A."/>
            <person name="Steindorff A."/>
            <person name="Ohm R.A."/>
            <person name="Martin F."/>
            <person name="Silar P."/>
            <person name="Natvig D.O."/>
            <person name="Lalanne C."/>
            <person name="Gautier V."/>
            <person name="Ament-Velasquez S.L."/>
            <person name="Kruys A."/>
            <person name="Hutchinson M.I."/>
            <person name="Powell A.J."/>
            <person name="Barry K."/>
            <person name="Miller A.N."/>
            <person name="Grigoriev I.V."/>
            <person name="Debuchy R."/>
            <person name="Gladieux P."/>
            <person name="Hiltunen Thoren M."/>
            <person name="Johannesson H."/>
        </authorList>
    </citation>
    <scope>NUCLEOTIDE SEQUENCE</scope>
    <source>
        <strain evidence="3">PSN293</strain>
    </source>
</reference>
<reference evidence="3" key="2">
    <citation type="submission" date="2023-05" db="EMBL/GenBank/DDBJ databases">
        <authorList>
            <consortium name="Lawrence Berkeley National Laboratory"/>
            <person name="Steindorff A."/>
            <person name="Hensen N."/>
            <person name="Bonometti L."/>
            <person name="Westerberg I."/>
            <person name="Brannstrom I.O."/>
            <person name="Guillou S."/>
            <person name="Cros-Aarteil S."/>
            <person name="Calhoun S."/>
            <person name="Haridas S."/>
            <person name="Kuo A."/>
            <person name="Mondo S."/>
            <person name="Pangilinan J."/>
            <person name="Riley R."/>
            <person name="Labutti K."/>
            <person name="Andreopoulos B."/>
            <person name="Lipzen A."/>
            <person name="Chen C."/>
            <person name="Yanf M."/>
            <person name="Daum C."/>
            <person name="Ng V."/>
            <person name="Clum A."/>
            <person name="Ohm R."/>
            <person name="Martin F."/>
            <person name="Silar P."/>
            <person name="Natvig D."/>
            <person name="Lalanne C."/>
            <person name="Gautier V."/>
            <person name="Ament-Velasquez S.L."/>
            <person name="Kruys A."/>
            <person name="Hutchinson M.I."/>
            <person name="Powell A.J."/>
            <person name="Barry K."/>
            <person name="Miller A.N."/>
            <person name="Grigoriev I.V."/>
            <person name="Debuchy R."/>
            <person name="Gladieux P."/>
            <person name="Thoren M.H."/>
            <person name="Johannesson H."/>
        </authorList>
    </citation>
    <scope>NUCLEOTIDE SEQUENCE</scope>
    <source>
        <strain evidence="3">PSN293</strain>
    </source>
</reference>
<comment type="caution">
    <text evidence="3">The sequence shown here is derived from an EMBL/GenBank/DDBJ whole genome shotgun (WGS) entry which is preliminary data.</text>
</comment>
<feature type="transmembrane region" description="Helical" evidence="1">
    <location>
        <begin position="361"/>
        <end position="384"/>
    </location>
</feature>
<keyword evidence="4" id="KW-1185">Reference proteome</keyword>
<evidence type="ECO:0000259" key="2">
    <source>
        <dbReference type="Pfam" id="PF06985"/>
    </source>
</evidence>
<keyword evidence="1" id="KW-0812">Transmembrane</keyword>
<dbReference type="InterPro" id="IPR052895">
    <property type="entry name" value="HetReg/Transcr_Mod"/>
</dbReference>
<evidence type="ECO:0000256" key="1">
    <source>
        <dbReference type="SAM" id="Phobius"/>
    </source>
</evidence>
<name>A0AAN6Y8B7_9PEZI</name>
<dbReference type="PANTHER" id="PTHR24148">
    <property type="entry name" value="ANKYRIN REPEAT DOMAIN-CONTAINING PROTEIN 39 HOMOLOG-RELATED"/>
    <property type="match status" value="1"/>
</dbReference>
<evidence type="ECO:0000313" key="4">
    <source>
        <dbReference type="Proteomes" id="UP001301769"/>
    </source>
</evidence>
<dbReference type="PANTHER" id="PTHR24148:SF64">
    <property type="entry name" value="HETEROKARYON INCOMPATIBILITY DOMAIN-CONTAINING PROTEIN"/>
    <property type="match status" value="1"/>
</dbReference>
<organism evidence="3 4">
    <name type="scientific">Rhypophila decipiens</name>
    <dbReference type="NCBI Taxonomy" id="261697"/>
    <lineage>
        <taxon>Eukaryota</taxon>
        <taxon>Fungi</taxon>
        <taxon>Dikarya</taxon>
        <taxon>Ascomycota</taxon>
        <taxon>Pezizomycotina</taxon>
        <taxon>Sordariomycetes</taxon>
        <taxon>Sordariomycetidae</taxon>
        <taxon>Sordariales</taxon>
        <taxon>Naviculisporaceae</taxon>
        <taxon>Rhypophila</taxon>
    </lineage>
</organism>
<sequence>MRCSYTRLHAEIKIPITPGSQLIRVLDVHAPLKSHNEPVQGELRTIDLTLNAVFSTLSYVWGDSGGERQFVHCGSHQIPLLPNGYSSLKTLRKKLGRFTIWIDAICINQDDDDEKQRQIPLMGEIYSKAESGYIWLGAGDARVRRALKYLSRPPFERFYKANRHMEDEEGRLRWPRMYYSAAFAFICQRFKLHSTRSPARRHFWTLPFSTTMDDIEVMLQNEWVERVWTYQELLLSRKPILVYGGYHLEWDTFAISVGSLDYTTSVDIWFNLALARDQVHNPATVWTQIPEPSPIRRRSKFMDDVKRTARQIEKLGIVTFLIPMIALASLPIIPLVICGFVAVGMYASGNARDRSSFNYKFCWGVVWTLAAWLVFFIFAGLMWWGCFRLSLRALIKPSGLDKLRVESLTSVNIIDLALKRKSKYVHDKAFGMQSILQKLAKVPLEFSTPDYKQELIHVFRELNIQILTAIGHQQLLYIAALAPMTGQPCWMPDWTAEIDSTWLSPDIHLNDRETLDHSLQITQRKTELVGDSFQVFSWEIRNPEWSTISFEDCTDTNETAGQTAVHMRNIQAALRIFGLLQASKRDCRTYVNEPETLKELQHLISVVTEQSPKEVKKWLTFLQKQQLSSGKTLIAPRLAESILQHSPGLNSLGAL</sequence>
<dbReference type="AlphaFoldDB" id="A0AAN6Y8B7"/>
<dbReference type="Pfam" id="PF06985">
    <property type="entry name" value="HET"/>
    <property type="match status" value="1"/>
</dbReference>
<feature type="transmembrane region" description="Helical" evidence="1">
    <location>
        <begin position="320"/>
        <end position="349"/>
    </location>
</feature>
<protein>
    <submittedName>
        <fullName evidence="3">Heterokaryon incompatibility protein-domain-containing protein</fullName>
    </submittedName>
</protein>
<evidence type="ECO:0000313" key="3">
    <source>
        <dbReference type="EMBL" id="KAK4211302.1"/>
    </source>
</evidence>
<gene>
    <name evidence="3" type="ORF">QBC37DRAFT_376172</name>
</gene>
<dbReference type="EMBL" id="MU858152">
    <property type="protein sequence ID" value="KAK4211302.1"/>
    <property type="molecule type" value="Genomic_DNA"/>
</dbReference>
<dbReference type="Proteomes" id="UP001301769">
    <property type="component" value="Unassembled WGS sequence"/>
</dbReference>
<dbReference type="InterPro" id="IPR010730">
    <property type="entry name" value="HET"/>
</dbReference>